<name>A0A1D1UWZ5_RAMVA</name>
<proteinExistence type="predicted"/>
<gene>
    <name evidence="1" type="primary">RvY_03300-1</name>
    <name evidence="1" type="synonym">RvY_03300.1</name>
    <name evidence="1" type="ORF">RvY_03300</name>
</gene>
<comment type="caution">
    <text evidence="1">The sequence shown here is derived from an EMBL/GenBank/DDBJ whole genome shotgun (WGS) entry which is preliminary data.</text>
</comment>
<evidence type="ECO:0000313" key="2">
    <source>
        <dbReference type="Proteomes" id="UP000186922"/>
    </source>
</evidence>
<evidence type="ECO:0000313" key="1">
    <source>
        <dbReference type="EMBL" id="GAU90953.1"/>
    </source>
</evidence>
<organism evidence="1 2">
    <name type="scientific">Ramazzottius varieornatus</name>
    <name type="common">Water bear</name>
    <name type="synonym">Tardigrade</name>
    <dbReference type="NCBI Taxonomy" id="947166"/>
    <lineage>
        <taxon>Eukaryota</taxon>
        <taxon>Metazoa</taxon>
        <taxon>Ecdysozoa</taxon>
        <taxon>Tardigrada</taxon>
        <taxon>Eutardigrada</taxon>
        <taxon>Parachela</taxon>
        <taxon>Hypsibioidea</taxon>
        <taxon>Ramazzottiidae</taxon>
        <taxon>Ramazzottius</taxon>
    </lineage>
</organism>
<sequence>MSWMTSNRSVEIAIEHMVEHVVGRALQRDDQRPTVNKAIRSFKPLYFLPSSTVQPGMKRAIHFSGAVPWSSVRKEAELESQDDNRYFRHVYGAGELWPLL</sequence>
<protein>
    <submittedName>
        <fullName evidence="1">Uncharacterized protein</fullName>
    </submittedName>
</protein>
<reference evidence="1 2" key="1">
    <citation type="journal article" date="2016" name="Nat. Commun.">
        <title>Extremotolerant tardigrade genome and improved radiotolerance of human cultured cells by tardigrade-unique protein.</title>
        <authorList>
            <person name="Hashimoto T."/>
            <person name="Horikawa D.D."/>
            <person name="Saito Y."/>
            <person name="Kuwahara H."/>
            <person name="Kozuka-Hata H."/>
            <person name="Shin-I T."/>
            <person name="Minakuchi Y."/>
            <person name="Ohishi K."/>
            <person name="Motoyama A."/>
            <person name="Aizu T."/>
            <person name="Enomoto A."/>
            <person name="Kondo K."/>
            <person name="Tanaka S."/>
            <person name="Hara Y."/>
            <person name="Koshikawa S."/>
            <person name="Sagara H."/>
            <person name="Miura T."/>
            <person name="Yokobori S."/>
            <person name="Miyagawa K."/>
            <person name="Suzuki Y."/>
            <person name="Kubo T."/>
            <person name="Oyama M."/>
            <person name="Kohara Y."/>
            <person name="Fujiyama A."/>
            <person name="Arakawa K."/>
            <person name="Katayama T."/>
            <person name="Toyoda A."/>
            <person name="Kunieda T."/>
        </authorList>
    </citation>
    <scope>NUCLEOTIDE SEQUENCE [LARGE SCALE GENOMIC DNA]</scope>
    <source>
        <strain evidence="1 2">YOKOZUNA-1</strain>
    </source>
</reference>
<dbReference type="Proteomes" id="UP000186922">
    <property type="component" value="Unassembled WGS sequence"/>
</dbReference>
<accession>A0A1D1UWZ5</accession>
<keyword evidence="2" id="KW-1185">Reference proteome</keyword>
<dbReference type="EMBL" id="BDGG01000001">
    <property type="protein sequence ID" value="GAU90953.1"/>
    <property type="molecule type" value="Genomic_DNA"/>
</dbReference>
<dbReference type="AlphaFoldDB" id="A0A1D1UWZ5"/>